<dbReference type="OrthoDB" id="9808276at2"/>
<dbReference type="PANTHER" id="PTHR40129">
    <property type="entry name" value="KETOPANTOATE REDUCTASE N-TERMINAL DOMAIN-CONTAINING PROTEIN"/>
    <property type="match status" value="1"/>
</dbReference>
<protein>
    <submittedName>
        <fullName evidence="1">Putative NAD-dependent epimerase/dehydratase</fullName>
    </submittedName>
</protein>
<dbReference type="EMBL" id="FP929003">
    <property type="protein sequence ID" value="CBK40919.1"/>
    <property type="molecule type" value="Genomic_DNA"/>
</dbReference>
<dbReference type="InterPro" id="IPR036291">
    <property type="entry name" value="NAD(P)-bd_dom_sf"/>
</dbReference>
<dbReference type="Proteomes" id="UP000001660">
    <property type="component" value="Chromosome"/>
</dbReference>
<dbReference type="KEGG" id="nde:NIDE1162"/>
<dbReference type="PANTHER" id="PTHR40129:SF2">
    <property type="entry name" value="KETOPANTOATE REDUCTASE N-TERMINAL DOMAIN-CONTAINING PROTEIN"/>
    <property type="match status" value="1"/>
</dbReference>
<dbReference type="SUPFAM" id="SSF51735">
    <property type="entry name" value="NAD(P)-binding Rossmann-fold domains"/>
    <property type="match status" value="1"/>
</dbReference>
<dbReference type="HOGENOM" id="CLU_007383_11_4_0"/>
<evidence type="ECO:0000313" key="2">
    <source>
        <dbReference type="Proteomes" id="UP000001660"/>
    </source>
</evidence>
<name>D8PCG0_9BACT</name>
<organism evidence="1 2">
    <name type="scientific">Nitrospira defluvii</name>
    <dbReference type="NCBI Taxonomy" id="330214"/>
    <lineage>
        <taxon>Bacteria</taxon>
        <taxon>Pseudomonadati</taxon>
        <taxon>Nitrospirota</taxon>
        <taxon>Nitrospiria</taxon>
        <taxon>Nitrospirales</taxon>
        <taxon>Nitrospiraceae</taxon>
        <taxon>Nitrospira</taxon>
    </lineage>
</organism>
<keyword evidence="2" id="KW-1185">Reference proteome</keyword>
<dbReference type="AlphaFoldDB" id="D8PCG0"/>
<gene>
    <name evidence="1" type="ORF">NIDE1162</name>
</gene>
<reference evidence="1 2" key="1">
    <citation type="journal article" date="2010" name="Proc. Natl. Acad. Sci. U.S.A.">
        <title>A Nitrospira metagenome illuminates the physiology and evolution of globally important nitrite-oxidizing bacteria.</title>
        <authorList>
            <person name="Lucker S."/>
            <person name="Wagner M."/>
            <person name="Maixner F."/>
            <person name="Pelletier E."/>
            <person name="Koch H."/>
            <person name="Vacherie B."/>
            <person name="Rattei T."/>
            <person name="Sinninghe Damste J."/>
            <person name="Spieck E."/>
            <person name="Le Paslier D."/>
            <person name="Daims H."/>
        </authorList>
    </citation>
    <scope>NUCLEOTIDE SEQUENCE [LARGE SCALE GENOMIC DNA]</scope>
</reference>
<dbReference type="Gene3D" id="3.40.50.720">
    <property type="entry name" value="NAD(P)-binding Rossmann-like Domain"/>
    <property type="match status" value="1"/>
</dbReference>
<accession>D8PCG0</accession>
<sequence>MTTPRALVILGSGYTGRWIYKLARQQSLPILASSRHPNRHLSDVEPSRRIRFDLAEPSTWSGLPPDADLIWTFPATPLEQVRAFARHSCRPPGRLVVLGSTSAYDREGGPLDDLPPWIDEAHPVNTGLPRVQGEEYLRTHHEAIILRVAGIYGPNRNPVEWIRQGRVGPTNKFVNLIHVEDLAHLCLLALQRGQAGDTYNVSDGHPRRWADICAEVSGRWGVVSARQADRSESGKRIRNHKILTHVGYTLQHPEFYDALQSIEAHRQPPIRL</sequence>
<dbReference type="STRING" id="330214.NIDE1162"/>
<dbReference type="eggNOG" id="COG0451">
    <property type="taxonomic scope" value="Bacteria"/>
</dbReference>
<proteinExistence type="predicted"/>
<evidence type="ECO:0000313" key="1">
    <source>
        <dbReference type="EMBL" id="CBK40919.1"/>
    </source>
</evidence>